<dbReference type="Proteomes" id="UP000588098">
    <property type="component" value="Unassembled WGS sequence"/>
</dbReference>
<sequence>MAEDYGFAPENNRWVIGGLETSLTAGFEFTTHPHPQGVDVGFAPPGRTLAEMLDRGEIDALFTSNAPSTYLAGSSNIAPLFTDHEARERDWYRRTGIFPMMHTVVARRELFEANAGLAQRLYWGFVAAKDVAAAWYRNMRRLFQVTTMVPWMYQLFEKNRLLLVHVNTLHLQQVLAEPKGAKKLSTEDRRDLTALFWSNINPYGTFRLDMNKRLDLVPAATVPRPRTPADTAARPVTETR</sequence>
<dbReference type="AlphaFoldDB" id="A0A7W9V289"/>
<dbReference type="RefSeq" id="WP_246495462.1">
    <property type="nucleotide sequence ID" value="NZ_JACHJL010000017.1"/>
</dbReference>
<accession>A0A7W9V289</accession>
<reference evidence="1 2" key="1">
    <citation type="submission" date="2020-08" db="EMBL/GenBank/DDBJ databases">
        <title>Genomic Encyclopedia of Type Strains, Phase III (KMG-III): the genomes of soil and plant-associated and newly described type strains.</title>
        <authorList>
            <person name="Whitman W."/>
        </authorList>
    </citation>
    <scope>NUCLEOTIDE SEQUENCE [LARGE SCALE GENOMIC DNA]</scope>
    <source>
        <strain evidence="1 2">CECT 8305</strain>
    </source>
</reference>
<organism evidence="1 2">
    <name type="scientific">Streptomyces zagrosensis</name>
    <dbReference type="NCBI Taxonomy" id="1042984"/>
    <lineage>
        <taxon>Bacteria</taxon>
        <taxon>Bacillati</taxon>
        <taxon>Actinomycetota</taxon>
        <taxon>Actinomycetes</taxon>
        <taxon>Kitasatosporales</taxon>
        <taxon>Streptomycetaceae</taxon>
        <taxon>Streptomyces</taxon>
    </lineage>
</organism>
<comment type="caution">
    <text evidence="1">The sequence shown here is derived from an EMBL/GenBank/DDBJ whole genome shotgun (WGS) entry which is preliminary data.</text>
</comment>
<dbReference type="SUPFAM" id="SSF53850">
    <property type="entry name" value="Periplasmic binding protein-like II"/>
    <property type="match status" value="1"/>
</dbReference>
<gene>
    <name evidence="1" type="ORF">FHS42_005683</name>
</gene>
<evidence type="ECO:0000313" key="2">
    <source>
        <dbReference type="Proteomes" id="UP000588098"/>
    </source>
</evidence>
<evidence type="ECO:0000313" key="1">
    <source>
        <dbReference type="EMBL" id="MBB5938594.1"/>
    </source>
</evidence>
<protein>
    <submittedName>
        <fullName evidence="1">Uncharacterized protein</fullName>
    </submittedName>
</protein>
<name>A0A7W9V289_9ACTN</name>
<proteinExistence type="predicted"/>
<dbReference type="EMBL" id="JACHJL010000017">
    <property type="protein sequence ID" value="MBB5938594.1"/>
    <property type="molecule type" value="Genomic_DNA"/>
</dbReference>
<keyword evidence="2" id="KW-1185">Reference proteome</keyword>